<dbReference type="OrthoDB" id="2354672at2"/>
<dbReference type="InterPro" id="IPR029491">
    <property type="entry name" value="Helicase_HTH"/>
</dbReference>
<dbReference type="RefSeq" id="WP_122896627.1">
    <property type="nucleotide sequence ID" value="NZ_RHIB01000001.1"/>
</dbReference>
<proteinExistence type="predicted"/>
<reference evidence="2 3" key="1">
    <citation type="submission" date="2018-10" db="EMBL/GenBank/DDBJ databases">
        <title>Bacillus Keqinensis sp. nov., a moderately halophilic bacterium isolated from a saline-alkaline lake.</title>
        <authorList>
            <person name="Wang H."/>
        </authorList>
    </citation>
    <scope>NUCLEOTIDE SEQUENCE [LARGE SCALE GENOMIC DNA]</scope>
    <source>
        <strain evidence="2 3">KQ-3</strain>
    </source>
</reference>
<keyword evidence="3" id="KW-1185">Reference proteome</keyword>
<dbReference type="Proteomes" id="UP000278746">
    <property type="component" value="Unassembled WGS sequence"/>
</dbReference>
<dbReference type="AlphaFoldDB" id="A0A3M7TXF5"/>
<dbReference type="EMBL" id="RHIB01000001">
    <property type="protein sequence ID" value="RNA69105.1"/>
    <property type="molecule type" value="Genomic_DNA"/>
</dbReference>
<dbReference type="PIRSF" id="PIRSF021350">
    <property type="entry name" value="UCP021350"/>
    <property type="match status" value="1"/>
</dbReference>
<accession>A0A3M7TXF5</accession>
<evidence type="ECO:0000313" key="3">
    <source>
        <dbReference type="Proteomes" id="UP000278746"/>
    </source>
</evidence>
<gene>
    <name evidence="2" type="ORF">EBO34_03895</name>
</gene>
<sequence>MDAQKWLMLTVIRQFCGQRSMNGVIYLLHGRRSSQVIQDASLFYVLPLTACLKHRYKEELYSVKNELKKEEAYIEDEKGRVSLTDYGSDLLEKANSQFVLPVHFNGGKYELNGEADWFWKRLSLFIQSLSVRLKSSTPFIPVQYDSKVQHWVKGYFPEKDQRKNVADGLYKELYTLLENMEDEVALIFVRRLTSWKRTGETISQLTAENKDPVMTYLSFRSVIHYLMDQVTQKKEAYPHLSLFLKETRKTSLVTNTAEETYRLLKQGYSMDRIASKRNLKKSTIEDHIIEIILFTPGVHAGQFVDPAIVEQVLNVAEELNTQRLKKIKDALGEGYDYFTIRASLASRHERMSQR</sequence>
<evidence type="ECO:0000259" key="1">
    <source>
        <dbReference type="Pfam" id="PF14493"/>
    </source>
</evidence>
<dbReference type="Pfam" id="PF14493">
    <property type="entry name" value="HTH_40"/>
    <property type="match status" value="1"/>
</dbReference>
<dbReference type="InterPro" id="IPR008308">
    <property type="entry name" value="YpbB-like"/>
</dbReference>
<feature type="domain" description="Helicase Helix-turn-helix" evidence="1">
    <location>
        <begin position="256"/>
        <end position="342"/>
    </location>
</feature>
<evidence type="ECO:0000313" key="2">
    <source>
        <dbReference type="EMBL" id="RNA69105.1"/>
    </source>
</evidence>
<comment type="caution">
    <text evidence="2">The sequence shown here is derived from an EMBL/GenBank/DDBJ whole genome shotgun (WGS) entry which is preliminary data.</text>
</comment>
<protein>
    <recommendedName>
        <fullName evidence="1">Helicase Helix-turn-helix domain-containing protein</fullName>
    </recommendedName>
</protein>
<organism evidence="2 3">
    <name type="scientific">Alteribacter keqinensis</name>
    <dbReference type="NCBI Taxonomy" id="2483800"/>
    <lineage>
        <taxon>Bacteria</taxon>
        <taxon>Bacillati</taxon>
        <taxon>Bacillota</taxon>
        <taxon>Bacilli</taxon>
        <taxon>Bacillales</taxon>
        <taxon>Bacillaceae</taxon>
        <taxon>Alteribacter</taxon>
    </lineage>
</organism>
<name>A0A3M7TXF5_9BACI</name>